<dbReference type="GO" id="GO:0031902">
    <property type="term" value="C:late endosome membrane"/>
    <property type="evidence" value="ECO:0007669"/>
    <property type="project" value="UniProtKB-SubCell"/>
</dbReference>
<dbReference type="InterPro" id="IPR006629">
    <property type="entry name" value="LITAF"/>
</dbReference>
<dbReference type="AlphaFoldDB" id="A0A9P1ILT3"/>
<comment type="caution">
    <text evidence="10">The sequence shown here is derived from an EMBL/GenBank/DDBJ whole genome shotgun (WGS) entry which is preliminary data.</text>
</comment>
<protein>
    <recommendedName>
        <fullName evidence="9">LITAF domain-containing protein</fullName>
    </recommendedName>
</protein>
<keyword evidence="5" id="KW-0479">Metal-binding</keyword>
<evidence type="ECO:0000256" key="7">
    <source>
        <dbReference type="ARBA" id="ARBA00023136"/>
    </source>
</evidence>
<evidence type="ECO:0000256" key="3">
    <source>
        <dbReference type="ARBA" id="ARBA00004630"/>
    </source>
</evidence>
<evidence type="ECO:0000256" key="5">
    <source>
        <dbReference type="ARBA" id="ARBA00022723"/>
    </source>
</evidence>
<reference evidence="10" key="1">
    <citation type="submission" date="2022-11" db="EMBL/GenBank/DDBJ databases">
        <authorList>
            <person name="Kikuchi T."/>
        </authorList>
    </citation>
    <scope>NUCLEOTIDE SEQUENCE</scope>
    <source>
        <strain evidence="10">PS1010</strain>
    </source>
</reference>
<comment type="similarity">
    <text evidence="4">Belongs to the CDIP1/LITAF family.</text>
</comment>
<dbReference type="PANTHER" id="PTHR23292:SF6">
    <property type="entry name" value="FI16602P1-RELATED"/>
    <property type="match status" value="1"/>
</dbReference>
<dbReference type="GO" id="GO:0008270">
    <property type="term" value="F:zinc ion binding"/>
    <property type="evidence" value="ECO:0007669"/>
    <property type="project" value="TreeGrafter"/>
</dbReference>
<keyword evidence="8" id="KW-1133">Transmembrane helix</keyword>
<evidence type="ECO:0000313" key="10">
    <source>
        <dbReference type="EMBL" id="CAI5446713.1"/>
    </source>
</evidence>
<proteinExistence type="inferred from homology"/>
<dbReference type="Proteomes" id="UP001152747">
    <property type="component" value="Unassembled WGS sequence"/>
</dbReference>
<dbReference type="Pfam" id="PF10601">
    <property type="entry name" value="zf-LITAF-like"/>
    <property type="match status" value="1"/>
</dbReference>
<accession>A0A9P1ILT3</accession>
<comment type="subcellular location">
    <subcellularLocation>
        <location evidence="2">Endosome membrane</location>
        <topology evidence="2">Peripheral membrane protein</topology>
    </subcellularLocation>
    <subcellularLocation>
        <location evidence="1">Late endosome membrane</location>
    </subcellularLocation>
    <subcellularLocation>
        <location evidence="3">Lysosome membrane</location>
        <topology evidence="3">Peripheral membrane protein</topology>
        <orientation evidence="3">Cytoplasmic side</orientation>
    </subcellularLocation>
</comment>
<dbReference type="EMBL" id="CANHGI010000003">
    <property type="protein sequence ID" value="CAI5446713.1"/>
    <property type="molecule type" value="Genomic_DNA"/>
</dbReference>
<evidence type="ECO:0000259" key="9">
    <source>
        <dbReference type="PROSITE" id="PS51837"/>
    </source>
</evidence>
<dbReference type="InterPro" id="IPR037519">
    <property type="entry name" value="LITAF_fam"/>
</dbReference>
<dbReference type="PANTHER" id="PTHR23292">
    <property type="entry name" value="LIPOPOLYSACCHARIDE-INDUCED TUMOR NECROSIS FACTOR-ALPHA FACTOR"/>
    <property type="match status" value="1"/>
</dbReference>
<keyword evidence="11" id="KW-1185">Reference proteome</keyword>
<evidence type="ECO:0000256" key="4">
    <source>
        <dbReference type="ARBA" id="ARBA00005975"/>
    </source>
</evidence>
<feature type="domain" description="LITAF" evidence="9">
    <location>
        <begin position="1"/>
        <end position="75"/>
    </location>
</feature>
<dbReference type="SMART" id="SM00714">
    <property type="entry name" value="LITAF"/>
    <property type="match status" value="1"/>
</dbReference>
<gene>
    <name evidence="10" type="ORF">CAMP_LOCUS9350</name>
</gene>
<dbReference type="OrthoDB" id="5599753at2759"/>
<keyword evidence="6" id="KW-0862">Zinc</keyword>
<evidence type="ECO:0000256" key="6">
    <source>
        <dbReference type="ARBA" id="ARBA00022833"/>
    </source>
</evidence>
<evidence type="ECO:0000256" key="2">
    <source>
        <dbReference type="ARBA" id="ARBA00004481"/>
    </source>
</evidence>
<keyword evidence="7 8" id="KW-0472">Membrane</keyword>
<evidence type="ECO:0000256" key="1">
    <source>
        <dbReference type="ARBA" id="ARBA00004414"/>
    </source>
</evidence>
<evidence type="ECO:0000313" key="11">
    <source>
        <dbReference type="Proteomes" id="UP001152747"/>
    </source>
</evidence>
<name>A0A9P1ILT3_9PELO</name>
<dbReference type="GO" id="GO:0005765">
    <property type="term" value="C:lysosomal membrane"/>
    <property type="evidence" value="ECO:0007669"/>
    <property type="project" value="UniProtKB-SubCell"/>
</dbReference>
<sequence length="77" mass="8870">MNTRADMPYSERCPRCQMIVVTRVQYSTGTCWWVIFILGVLVICWPMLFFLCCNISKDVSHFCPNCGTLIAVNRRGC</sequence>
<dbReference type="PROSITE" id="PS51837">
    <property type="entry name" value="LITAF"/>
    <property type="match status" value="1"/>
</dbReference>
<feature type="transmembrane region" description="Helical" evidence="8">
    <location>
        <begin position="32"/>
        <end position="52"/>
    </location>
</feature>
<keyword evidence="8" id="KW-0812">Transmembrane</keyword>
<evidence type="ECO:0000256" key="8">
    <source>
        <dbReference type="SAM" id="Phobius"/>
    </source>
</evidence>
<organism evidence="10 11">
    <name type="scientific">Caenorhabditis angaria</name>
    <dbReference type="NCBI Taxonomy" id="860376"/>
    <lineage>
        <taxon>Eukaryota</taxon>
        <taxon>Metazoa</taxon>
        <taxon>Ecdysozoa</taxon>
        <taxon>Nematoda</taxon>
        <taxon>Chromadorea</taxon>
        <taxon>Rhabditida</taxon>
        <taxon>Rhabditina</taxon>
        <taxon>Rhabditomorpha</taxon>
        <taxon>Rhabditoidea</taxon>
        <taxon>Rhabditidae</taxon>
        <taxon>Peloderinae</taxon>
        <taxon>Caenorhabditis</taxon>
    </lineage>
</organism>